<dbReference type="AlphaFoldDB" id="A0A238J6V5"/>
<reference evidence="3" key="1">
    <citation type="submission" date="2017-05" db="EMBL/GenBank/DDBJ databases">
        <authorList>
            <person name="Rodrigo-Torres L."/>
            <person name="Arahal R. D."/>
            <person name="Lucena T."/>
        </authorList>
    </citation>
    <scope>NUCLEOTIDE SEQUENCE [LARGE SCALE GENOMIC DNA]</scope>
    <source>
        <strain evidence="3">CECT 8649</strain>
    </source>
</reference>
<dbReference type="Proteomes" id="UP000225972">
    <property type="component" value="Unassembled WGS sequence"/>
</dbReference>
<dbReference type="RefSeq" id="WP_099242096.1">
    <property type="nucleotide sequence ID" value="NZ_FXXP01000001.1"/>
</dbReference>
<name>A0A238J6V5_9RHOB</name>
<evidence type="ECO:0000313" key="2">
    <source>
        <dbReference type="EMBL" id="SMX26329.1"/>
    </source>
</evidence>
<keyword evidence="3" id="KW-1185">Reference proteome</keyword>
<feature type="domain" description="PilZ" evidence="1">
    <location>
        <begin position="5"/>
        <end position="89"/>
    </location>
</feature>
<evidence type="ECO:0000259" key="1">
    <source>
        <dbReference type="Pfam" id="PF07238"/>
    </source>
</evidence>
<sequence>MKARDTRWPSSWAFELRTREARFLARVTNVSLSGLHFEGRVKARPGQIVKFKILNDIVTGRVVRVSMTEGAISFRRKLTDFQLSIMRQLRDFHEL</sequence>
<dbReference type="InterPro" id="IPR009875">
    <property type="entry name" value="PilZ_domain"/>
</dbReference>
<gene>
    <name evidence="2" type="ORF">TRP8649_00403</name>
</gene>
<evidence type="ECO:0000313" key="3">
    <source>
        <dbReference type="Proteomes" id="UP000225972"/>
    </source>
</evidence>
<organism evidence="2 3">
    <name type="scientific">Pelagimonas phthalicica</name>
    <dbReference type="NCBI Taxonomy" id="1037362"/>
    <lineage>
        <taxon>Bacteria</taxon>
        <taxon>Pseudomonadati</taxon>
        <taxon>Pseudomonadota</taxon>
        <taxon>Alphaproteobacteria</taxon>
        <taxon>Rhodobacterales</taxon>
        <taxon>Roseobacteraceae</taxon>
        <taxon>Pelagimonas</taxon>
    </lineage>
</organism>
<dbReference type="Pfam" id="PF07238">
    <property type="entry name" value="PilZ"/>
    <property type="match status" value="1"/>
</dbReference>
<protein>
    <recommendedName>
        <fullName evidence="1">PilZ domain-containing protein</fullName>
    </recommendedName>
</protein>
<accession>A0A238J6V5</accession>
<dbReference type="OrthoDB" id="7874044at2"/>
<dbReference type="GO" id="GO:0035438">
    <property type="term" value="F:cyclic-di-GMP binding"/>
    <property type="evidence" value="ECO:0007669"/>
    <property type="project" value="InterPro"/>
</dbReference>
<proteinExistence type="predicted"/>
<dbReference type="EMBL" id="FXXP01000001">
    <property type="protein sequence ID" value="SMX26329.1"/>
    <property type="molecule type" value="Genomic_DNA"/>
</dbReference>